<feature type="transmembrane region" description="Helical" evidence="1">
    <location>
        <begin position="6"/>
        <end position="28"/>
    </location>
</feature>
<evidence type="ECO:0000256" key="1">
    <source>
        <dbReference type="SAM" id="Phobius"/>
    </source>
</evidence>
<keyword evidence="1" id="KW-0472">Membrane</keyword>
<evidence type="ECO:0000313" key="2">
    <source>
        <dbReference type="EnsemblPlants" id="OGLUM01G49310.4"/>
    </source>
</evidence>
<dbReference type="AlphaFoldDB" id="A0A0D9YKG0"/>
<dbReference type="EnsemblPlants" id="OGLUM01G49310.4">
    <property type="protein sequence ID" value="OGLUM01G49310.4"/>
    <property type="gene ID" value="OGLUM01G49310"/>
</dbReference>
<keyword evidence="1" id="KW-0812">Transmembrane</keyword>
<name>A0A0D9YKG0_9ORYZ</name>
<organism evidence="2">
    <name type="scientific">Oryza glumipatula</name>
    <dbReference type="NCBI Taxonomy" id="40148"/>
    <lineage>
        <taxon>Eukaryota</taxon>
        <taxon>Viridiplantae</taxon>
        <taxon>Streptophyta</taxon>
        <taxon>Embryophyta</taxon>
        <taxon>Tracheophyta</taxon>
        <taxon>Spermatophyta</taxon>
        <taxon>Magnoliopsida</taxon>
        <taxon>Liliopsida</taxon>
        <taxon>Poales</taxon>
        <taxon>Poaceae</taxon>
        <taxon>BOP clade</taxon>
        <taxon>Oryzoideae</taxon>
        <taxon>Oryzeae</taxon>
        <taxon>Oryzinae</taxon>
        <taxon>Oryza</taxon>
    </lineage>
</organism>
<dbReference type="Gramene" id="OGLUM01G49310.4">
    <property type="protein sequence ID" value="OGLUM01G49310.4"/>
    <property type="gene ID" value="OGLUM01G49310"/>
</dbReference>
<reference evidence="2" key="3">
    <citation type="submission" date="2018-05" db="EMBL/GenBank/DDBJ databases">
        <title>OgluRS3 (Oryza glumaepatula Reference Sequence Version 3).</title>
        <authorList>
            <person name="Zhang J."/>
            <person name="Kudrna D."/>
            <person name="Lee S."/>
            <person name="Talag J."/>
            <person name="Welchert J."/>
            <person name="Wing R.A."/>
        </authorList>
    </citation>
    <scope>NUCLEOTIDE SEQUENCE [LARGE SCALE GENOMIC DNA]</scope>
</reference>
<protein>
    <submittedName>
        <fullName evidence="2">Uncharacterized protein</fullName>
    </submittedName>
</protein>
<proteinExistence type="predicted"/>
<sequence length="86" mass="9304">MMLGLISGDAVLSVLSIAGSVAIVYLMYRCVKKNGLPAIRNATIERFLKEIAGEKPIRFTAQHIWVLSSDVVLQALLVGEIFSGSI</sequence>
<evidence type="ECO:0000313" key="3">
    <source>
        <dbReference type="Proteomes" id="UP000026961"/>
    </source>
</evidence>
<keyword evidence="3" id="KW-1185">Reference proteome</keyword>
<dbReference type="Proteomes" id="UP000026961">
    <property type="component" value="Chromosome 1"/>
</dbReference>
<keyword evidence="1" id="KW-1133">Transmembrane helix</keyword>
<reference evidence="2" key="1">
    <citation type="submission" date="2013-08" db="EMBL/GenBank/DDBJ databases">
        <title>Oryza genome evolution.</title>
        <authorList>
            <person name="Wing R.A."/>
            <person name="Panaud O."/>
            <person name="Oliveira A.C."/>
        </authorList>
    </citation>
    <scope>NUCLEOTIDE SEQUENCE</scope>
</reference>
<reference evidence="2" key="2">
    <citation type="submission" date="2015-04" db="UniProtKB">
        <authorList>
            <consortium name="EnsemblPlants"/>
        </authorList>
    </citation>
    <scope>IDENTIFICATION</scope>
</reference>
<accession>A0A0D9YKG0</accession>